<dbReference type="Proteomes" id="UP000032180">
    <property type="component" value="Chromosome 7"/>
</dbReference>
<evidence type="ECO:0000313" key="2">
    <source>
        <dbReference type="Proteomes" id="UP000032180"/>
    </source>
</evidence>
<dbReference type="Gramene" id="LPERR07G00580.1">
    <property type="protein sequence ID" value="LPERR07G00580.1"/>
    <property type="gene ID" value="LPERR07G00580"/>
</dbReference>
<evidence type="ECO:0000313" key="1">
    <source>
        <dbReference type="EnsemblPlants" id="LPERR07G00580.1"/>
    </source>
</evidence>
<dbReference type="AlphaFoldDB" id="A0A0D9WUQ0"/>
<reference evidence="1 2" key="1">
    <citation type="submission" date="2012-08" db="EMBL/GenBank/DDBJ databases">
        <title>Oryza genome evolution.</title>
        <authorList>
            <person name="Wing R.A."/>
        </authorList>
    </citation>
    <scope>NUCLEOTIDE SEQUENCE</scope>
</reference>
<reference evidence="1" key="3">
    <citation type="submission" date="2015-04" db="UniProtKB">
        <authorList>
            <consortium name="EnsemblPlants"/>
        </authorList>
    </citation>
    <scope>IDENTIFICATION</scope>
</reference>
<protein>
    <submittedName>
        <fullName evidence="1">Uncharacterized protein</fullName>
    </submittedName>
</protein>
<accession>A0A0D9WUQ0</accession>
<sequence>MSTLARAVQLQSQRLLHLPLPLSPLLLHGTVCSQLMNGNQVKKIKGYDEFEAVIQKEILEDVEKVWREKTEDRDANQPAVDFLGMPKGVFRDKLMFGCNVAAIFVASSVVGTLCAEASRLA</sequence>
<reference evidence="2" key="2">
    <citation type="submission" date="2013-12" db="EMBL/GenBank/DDBJ databases">
        <authorList>
            <person name="Yu Y."/>
            <person name="Lee S."/>
            <person name="de Baynast K."/>
            <person name="Wissotski M."/>
            <person name="Liu L."/>
            <person name="Talag J."/>
            <person name="Goicoechea J."/>
            <person name="Angelova A."/>
            <person name="Jetty R."/>
            <person name="Kudrna D."/>
            <person name="Golser W."/>
            <person name="Rivera L."/>
            <person name="Zhang J."/>
            <person name="Wing R."/>
        </authorList>
    </citation>
    <scope>NUCLEOTIDE SEQUENCE</scope>
</reference>
<dbReference type="EnsemblPlants" id="LPERR07G00580.1">
    <property type="protein sequence ID" value="LPERR07G00580.1"/>
    <property type="gene ID" value="LPERR07G00580"/>
</dbReference>
<organism evidence="1 2">
    <name type="scientific">Leersia perrieri</name>
    <dbReference type="NCBI Taxonomy" id="77586"/>
    <lineage>
        <taxon>Eukaryota</taxon>
        <taxon>Viridiplantae</taxon>
        <taxon>Streptophyta</taxon>
        <taxon>Embryophyta</taxon>
        <taxon>Tracheophyta</taxon>
        <taxon>Spermatophyta</taxon>
        <taxon>Magnoliopsida</taxon>
        <taxon>Liliopsida</taxon>
        <taxon>Poales</taxon>
        <taxon>Poaceae</taxon>
        <taxon>BOP clade</taxon>
        <taxon>Oryzoideae</taxon>
        <taxon>Oryzeae</taxon>
        <taxon>Oryzinae</taxon>
        <taxon>Leersia</taxon>
    </lineage>
</organism>
<dbReference type="HOGENOM" id="CLU_131195_1_0_1"/>
<name>A0A0D9WUQ0_9ORYZ</name>
<keyword evidence="2" id="KW-1185">Reference proteome</keyword>
<proteinExistence type="predicted"/>